<feature type="compositionally biased region" description="Low complexity" evidence="1">
    <location>
        <begin position="1"/>
        <end position="10"/>
    </location>
</feature>
<evidence type="ECO:0000313" key="3">
    <source>
        <dbReference type="Proteomes" id="UP000607653"/>
    </source>
</evidence>
<dbReference type="Proteomes" id="UP000607653">
    <property type="component" value="Unassembled WGS sequence"/>
</dbReference>
<sequence>MSSTTVSVSTRPPPPSEKMAPFFDLPRGH</sequence>
<proteinExistence type="predicted"/>
<evidence type="ECO:0000256" key="1">
    <source>
        <dbReference type="SAM" id="MobiDB-lite"/>
    </source>
</evidence>
<organism evidence="2 3">
    <name type="scientific">Nelumbo nucifera</name>
    <name type="common">Sacred lotus</name>
    <dbReference type="NCBI Taxonomy" id="4432"/>
    <lineage>
        <taxon>Eukaryota</taxon>
        <taxon>Viridiplantae</taxon>
        <taxon>Streptophyta</taxon>
        <taxon>Embryophyta</taxon>
        <taxon>Tracheophyta</taxon>
        <taxon>Spermatophyta</taxon>
        <taxon>Magnoliopsida</taxon>
        <taxon>Proteales</taxon>
        <taxon>Nelumbonaceae</taxon>
        <taxon>Nelumbo</taxon>
    </lineage>
</organism>
<gene>
    <name evidence="2" type="ORF">HUJ06_022683</name>
</gene>
<keyword evidence="3" id="KW-1185">Reference proteome</keyword>
<reference evidence="2 3" key="1">
    <citation type="journal article" date="2020" name="Mol. Biol. Evol.">
        <title>Distinct Expression and Methylation Patterns for Genes with Different Fates following a Single Whole-Genome Duplication in Flowering Plants.</title>
        <authorList>
            <person name="Shi T."/>
            <person name="Rahmani R.S."/>
            <person name="Gugger P.F."/>
            <person name="Wang M."/>
            <person name="Li H."/>
            <person name="Zhang Y."/>
            <person name="Li Z."/>
            <person name="Wang Q."/>
            <person name="Van de Peer Y."/>
            <person name="Marchal K."/>
            <person name="Chen J."/>
        </authorList>
    </citation>
    <scope>NUCLEOTIDE SEQUENCE [LARGE SCALE GENOMIC DNA]</scope>
    <source>
        <tissue evidence="2">Leaf</tissue>
    </source>
</reference>
<accession>A0A822XLG4</accession>
<evidence type="ECO:0000313" key="2">
    <source>
        <dbReference type="EMBL" id="DAD21220.1"/>
    </source>
</evidence>
<dbReference type="EMBL" id="DUZY01000001">
    <property type="protein sequence ID" value="DAD21220.1"/>
    <property type="molecule type" value="Genomic_DNA"/>
</dbReference>
<protein>
    <submittedName>
        <fullName evidence="2">Uncharacterized protein</fullName>
    </submittedName>
</protein>
<name>A0A822XLG4_NELNU</name>
<feature type="region of interest" description="Disordered" evidence="1">
    <location>
        <begin position="1"/>
        <end position="29"/>
    </location>
</feature>
<dbReference type="AlphaFoldDB" id="A0A822XLG4"/>
<comment type="caution">
    <text evidence="2">The sequence shown here is derived from an EMBL/GenBank/DDBJ whole genome shotgun (WGS) entry which is preliminary data.</text>
</comment>